<dbReference type="InterPro" id="IPR011579">
    <property type="entry name" value="ATPase_dom"/>
</dbReference>
<dbReference type="AlphaFoldDB" id="A0A1W1BAN0"/>
<accession>A0A1W1BAN0</accession>
<organism evidence="2">
    <name type="scientific">hydrothermal vent metagenome</name>
    <dbReference type="NCBI Taxonomy" id="652676"/>
    <lineage>
        <taxon>unclassified sequences</taxon>
        <taxon>metagenomes</taxon>
        <taxon>ecological metagenomes</taxon>
    </lineage>
</organism>
<dbReference type="Pfam" id="PF01637">
    <property type="entry name" value="ATPase_2"/>
    <property type="match status" value="1"/>
</dbReference>
<proteinExistence type="predicted"/>
<protein>
    <submittedName>
        <fullName evidence="2">Archaeal ATPase, fused to C-terminal DUF234 domain</fullName>
    </submittedName>
</protein>
<dbReference type="GO" id="GO:0005524">
    <property type="term" value="F:ATP binding"/>
    <property type="evidence" value="ECO:0007669"/>
    <property type="project" value="InterPro"/>
</dbReference>
<sequence>MIGRKKEIKLLNEICDLDESSLVAIYGRRRIGKTYFVNHMFKKYRQDCLFFEFTGAYDGDKKSQIDNFVEQVYEWFYAEPSFEIRSWSDAFRFLKRTIDKEIKKRVHKEKVIIFLDEVPWIDRSNKGGFLSALGYFWNTWCETRANVVLILCGSNSSWIRDKILKNARGSLYQRVTHQIPMFPFDLKETKKYLLEKKGFMIDNKTVTDIYMIFGGVAKYLSFLKPNESSAENIDRVFFSIHGSMYREYDELFSSLFADKSNYYKFIIELLCTRRSGFSLSDISKALNKKLGGKLRLAVAELEECGFIKGLSKYGNSIRGVNYMIVDPYILFHHKWIKGFSRNDIASLPSNYWLNKSSSQSYAIWSGYAFEIVAIVNIRLYLNAIGRLGFFSGVYHWQYIAKSEDEQGAEIDIVVNYGNNIFDILECKYYNSEYIISKEYAKNLKNKLSMFQKYGLNSKQKSELRLVFLTSYGVKMNAEAHSLNITRICLNDLFE</sequence>
<feature type="domain" description="ATPase" evidence="1">
    <location>
        <begin position="4"/>
        <end position="221"/>
    </location>
</feature>
<reference evidence="2" key="1">
    <citation type="submission" date="2016-10" db="EMBL/GenBank/DDBJ databases">
        <authorList>
            <person name="de Groot N.N."/>
        </authorList>
    </citation>
    <scope>NUCLEOTIDE SEQUENCE</scope>
</reference>
<dbReference type="PANTHER" id="PTHR34704">
    <property type="entry name" value="ATPASE"/>
    <property type="match status" value="1"/>
</dbReference>
<evidence type="ECO:0000313" key="2">
    <source>
        <dbReference type="EMBL" id="SFV50552.1"/>
    </source>
</evidence>
<evidence type="ECO:0000259" key="1">
    <source>
        <dbReference type="Pfam" id="PF01637"/>
    </source>
</evidence>
<dbReference type="InterPro" id="IPR027417">
    <property type="entry name" value="P-loop_NTPase"/>
</dbReference>
<name>A0A1W1BAN0_9ZZZZ</name>
<dbReference type="EMBL" id="FPHE01000006">
    <property type="protein sequence ID" value="SFV50552.1"/>
    <property type="molecule type" value="Genomic_DNA"/>
</dbReference>
<dbReference type="PANTHER" id="PTHR34704:SF1">
    <property type="entry name" value="ATPASE"/>
    <property type="match status" value="1"/>
</dbReference>
<dbReference type="Gene3D" id="3.40.50.300">
    <property type="entry name" value="P-loop containing nucleotide triphosphate hydrolases"/>
    <property type="match status" value="1"/>
</dbReference>
<dbReference type="SUPFAM" id="SSF52540">
    <property type="entry name" value="P-loop containing nucleoside triphosphate hydrolases"/>
    <property type="match status" value="1"/>
</dbReference>
<gene>
    <name evidence="2" type="ORF">MNB_SV-12-24</name>
</gene>